<dbReference type="EMBL" id="NAQV01000018">
    <property type="protein sequence ID" value="RAN63083.1"/>
    <property type="molecule type" value="Genomic_DNA"/>
</dbReference>
<evidence type="ECO:0000256" key="7">
    <source>
        <dbReference type="ARBA" id="ARBA00022723"/>
    </source>
</evidence>
<dbReference type="GO" id="GO:0000701">
    <property type="term" value="F:purine-specific mismatch base pair DNA N-glycosylase activity"/>
    <property type="evidence" value="ECO:0007669"/>
    <property type="project" value="UniProtKB-EC"/>
</dbReference>
<evidence type="ECO:0000256" key="2">
    <source>
        <dbReference type="ARBA" id="ARBA00002933"/>
    </source>
</evidence>
<comment type="caution">
    <text evidence="16">The sequence shown here is derived from an EMBL/GenBank/DDBJ whole genome shotgun (WGS) entry which is preliminary data.</text>
</comment>
<evidence type="ECO:0000256" key="5">
    <source>
        <dbReference type="ARBA" id="ARBA00022023"/>
    </source>
</evidence>
<dbReference type="AlphaFoldDB" id="A0A328KRY3"/>
<organism evidence="16 17">
    <name type="scientific">Dolosigranulum pigrum</name>
    <dbReference type="NCBI Taxonomy" id="29394"/>
    <lineage>
        <taxon>Bacteria</taxon>
        <taxon>Bacillati</taxon>
        <taxon>Bacillota</taxon>
        <taxon>Bacilli</taxon>
        <taxon>Lactobacillales</taxon>
        <taxon>Carnobacteriaceae</taxon>
        <taxon>Dolosigranulum</taxon>
    </lineage>
</organism>
<evidence type="ECO:0000256" key="8">
    <source>
        <dbReference type="ARBA" id="ARBA00022763"/>
    </source>
</evidence>
<keyword evidence="9" id="KW-0378">Hydrolase</keyword>
<keyword evidence="13 14" id="KW-0326">Glycosidase</keyword>
<dbReference type="InterPro" id="IPR011257">
    <property type="entry name" value="DNA_glycosylase"/>
</dbReference>
<dbReference type="Proteomes" id="UP000249099">
    <property type="component" value="Unassembled WGS sequence"/>
</dbReference>
<dbReference type="RefSeq" id="WP_112790210.1">
    <property type="nucleotide sequence ID" value="NZ_CAJHJL010000001.1"/>
</dbReference>
<dbReference type="GO" id="GO:0035485">
    <property type="term" value="F:adenine/guanine mispair binding"/>
    <property type="evidence" value="ECO:0007669"/>
    <property type="project" value="TreeGrafter"/>
</dbReference>
<keyword evidence="6" id="KW-0004">4Fe-4S</keyword>
<evidence type="ECO:0000256" key="13">
    <source>
        <dbReference type="ARBA" id="ARBA00023295"/>
    </source>
</evidence>
<dbReference type="GO" id="GO:0046872">
    <property type="term" value="F:metal ion binding"/>
    <property type="evidence" value="ECO:0007669"/>
    <property type="project" value="UniProtKB-UniRule"/>
</dbReference>
<evidence type="ECO:0000313" key="17">
    <source>
        <dbReference type="Proteomes" id="UP000249099"/>
    </source>
</evidence>
<dbReference type="InterPro" id="IPR015797">
    <property type="entry name" value="NUDIX_hydrolase-like_dom_sf"/>
</dbReference>
<keyword evidence="8 14" id="KW-0227">DNA damage</keyword>
<evidence type="ECO:0000313" key="16">
    <source>
        <dbReference type="EMBL" id="RAN63083.1"/>
    </source>
</evidence>
<dbReference type="CDD" id="cd03431">
    <property type="entry name" value="NUDIX_DNA_Glycosylase_C-MutY"/>
    <property type="match status" value="1"/>
</dbReference>
<evidence type="ECO:0000259" key="15">
    <source>
        <dbReference type="SMART" id="SM00478"/>
    </source>
</evidence>
<dbReference type="InterPro" id="IPR005760">
    <property type="entry name" value="A/G_AdeGlyc_MutY"/>
</dbReference>
<dbReference type="InterPro" id="IPR023170">
    <property type="entry name" value="HhH_base_excis_C"/>
</dbReference>
<dbReference type="GO" id="GO:0006298">
    <property type="term" value="P:mismatch repair"/>
    <property type="evidence" value="ECO:0007669"/>
    <property type="project" value="TreeGrafter"/>
</dbReference>
<keyword evidence="12" id="KW-0234">DNA repair</keyword>
<comment type="cofactor">
    <cofactor evidence="14">
        <name>[4Fe-4S] cluster</name>
        <dbReference type="ChEBI" id="CHEBI:49883"/>
    </cofactor>
    <text evidence="14">Binds 1 [4Fe-4S] cluster.</text>
</comment>
<sequence>MDKQQLKDDYGVELWDQDRIQAFRETVLSWYDAHKRELPWRETRDPYKIWISEIMLQQTQVKTVIPYYKRFLEAFPTVEDLADAYEDDLLKVWEGLGYYSRARNMHTAAQQVVQEFEGVFPSNMKGLKSLRGIGPYTAGAIGSICFGLVEPAVDGNLMRVIARLFEVDLDVKQAKNRKVFQAIAEHLIDPDRPGDFNQALMDIGATICTPKNYHPEWSPLKEFNSSYVNETWEYYPVTSKNKPPTPYTYLAIIVRDAEGQYLMEKRPNEGLLSNMWTYPLIDVKDLDETGWRAVQPTAIEHLDDEMSGQVEHIMADRYNLPLTIRPQVDGDVVHVFSHQKWTLYLIVADLQVETVTDNIPDNCQWIAPDEFSQYTFPVVQQKLVTAYREQTLF</sequence>
<evidence type="ECO:0000256" key="14">
    <source>
        <dbReference type="RuleBase" id="RU365096"/>
    </source>
</evidence>
<name>A0A328KRY3_9LACT</name>
<comment type="similarity">
    <text evidence="3 14">Belongs to the Nth/MutY family.</text>
</comment>
<dbReference type="PANTHER" id="PTHR42944">
    <property type="entry name" value="ADENINE DNA GLYCOSYLASE"/>
    <property type="match status" value="1"/>
</dbReference>
<dbReference type="NCBIfam" id="TIGR01084">
    <property type="entry name" value="mutY"/>
    <property type="match status" value="1"/>
</dbReference>
<feature type="domain" description="HhH-GPD" evidence="15">
    <location>
        <begin position="55"/>
        <end position="206"/>
    </location>
</feature>
<dbReference type="Gene3D" id="1.10.1670.10">
    <property type="entry name" value="Helix-hairpin-Helix base-excision DNA repair enzymes (C-terminal)"/>
    <property type="match status" value="1"/>
</dbReference>
<comment type="function">
    <text evidence="2">Adenine glycosylase active on G-A mispairs. MutY also corrects error-prone DNA synthesis past GO lesions which are due to the oxidatively damaged form of guanine: 7,8-dihydro-8-oxoguanine (8-oxo-dGTP).</text>
</comment>
<evidence type="ECO:0000256" key="11">
    <source>
        <dbReference type="ARBA" id="ARBA00023014"/>
    </source>
</evidence>
<dbReference type="InterPro" id="IPR003265">
    <property type="entry name" value="HhH-GPD_domain"/>
</dbReference>
<protein>
    <recommendedName>
        <fullName evidence="5 14">Adenine DNA glycosylase</fullName>
        <ecNumber evidence="4 14">3.2.2.31</ecNumber>
    </recommendedName>
</protein>
<dbReference type="SUPFAM" id="SSF55811">
    <property type="entry name" value="Nudix"/>
    <property type="match status" value="1"/>
</dbReference>
<dbReference type="InterPro" id="IPR029119">
    <property type="entry name" value="MutY_C"/>
</dbReference>
<evidence type="ECO:0000256" key="6">
    <source>
        <dbReference type="ARBA" id="ARBA00022485"/>
    </source>
</evidence>
<dbReference type="CDD" id="cd00056">
    <property type="entry name" value="ENDO3c"/>
    <property type="match status" value="1"/>
</dbReference>
<evidence type="ECO:0000256" key="3">
    <source>
        <dbReference type="ARBA" id="ARBA00008343"/>
    </source>
</evidence>
<dbReference type="Gene3D" id="1.10.340.30">
    <property type="entry name" value="Hypothetical protein, domain 2"/>
    <property type="match status" value="1"/>
</dbReference>
<dbReference type="Pfam" id="PF14815">
    <property type="entry name" value="NUDIX_4"/>
    <property type="match status" value="1"/>
</dbReference>
<dbReference type="PANTHER" id="PTHR42944:SF1">
    <property type="entry name" value="ADENINE DNA GLYCOSYLASE"/>
    <property type="match status" value="1"/>
</dbReference>
<dbReference type="SMART" id="SM00478">
    <property type="entry name" value="ENDO3c"/>
    <property type="match status" value="1"/>
</dbReference>
<evidence type="ECO:0000256" key="1">
    <source>
        <dbReference type="ARBA" id="ARBA00000843"/>
    </source>
</evidence>
<comment type="catalytic activity">
    <reaction evidence="1 14">
        <text>Hydrolyzes free adenine bases from 7,8-dihydro-8-oxoguanine:adenine mismatched double-stranded DNA, leaving an apurinic site.</text>
        <dbReference type="EC" id="3.2.2.31"/>
    </reaction>
</comment>
<evidence type="ECO:0000256" key="9">
    <source>
        <dbReference type="ARBA" id="ARBA00022801"/>
    </source>
</evidence>
<dbReference type="GO" id="GO:0032357">
    <property type="term" value="F:oxidized purine DNA binding"/>
    <property type="evidence" value="ECO:0007669"/>
    <property type="project" value="TreeGrafter"/>
</dbReference>
<dbReference type="InterPro" id="IPR044298">
    <property type="entry name" value="MIG/MutY"/>
</dbReference>
<dbReference type="GO" id="GO:0051539">
    <property type="term" value="F:4 iron, 4 sulfur cluster binding"/>
    <property type="evidence" value="ECO:0007669"/>
    <property type="project" value="UniProtKB-UniRule"/>
</dbReference>
<dbReference type="GO" id="GO:0006284">
    <property type="term" value="P:base-excision repair"/>
    <property type="evidence" value="ECO:0007669"/>
    <property type="project" value="UniProtKB-UniRule"/>
</dbReference>
<reference evidence="16 17" key="1">
    <citation type="submission" date="2017-03" db="EMBL/GenBank/DDBJ databases">
        <title>wgs assembly of Dolosigranulum pigrum KPL CDC strains.</title>
        <authorList>
            <person name="Brugger S.D."/>
            <person name="Pettigrew M."/>
            <person name="Kong Y."/>
            <person name="Lemon K.P."/>
        </authorList>
    </citation>
    <scope>NUCLEOTIDE SEQUENCE [LARGE SCALE GENOMIC DNA]</scope>
    <source>
        <strain evidence="16 17">KPL1931_CDC4294-98</strain>
    </source>
</reference>
<evidence type="ECO:0000256" key="12">
    <source>
        <dbReference type="ARBA" id="ARBA00023204"/>
    </source>
</evidence>
<keyword evidence="10 14" id="KW-0408">Iron</keyword>
<dbReference type="SUPFAM" id="SSF48150">
    <property type="entry name" value="DNA-glycosylase"/>
    <property type="match status" value="1"/>
</dbReference>
<dbReference type="Pfam" id="PF00730">
    <property type="entry name" value="HhH-GPD"/>
    <property type="match status" value="1"/>
</dbReference>
<keyword evidence="7" id="KW-0479">Metal-binding</keyword>
<evidence type="ECO:0000256" key="10">
    <source>
        <dbReference type="ARBA" id="ARBA00023004"/>
    </source>
</evidence>
<dbReference type="GO" id="GO:0034039">
    <property type="term" value="F:8-oxo-7,8-dihydroguanine DNA N-glycosylase activity"/>
    <property type="evidence" value="ECO:0007669"/>
    <property type="project" value="TreeGrafter"/>
</dbReference>
<dbReference type="Gene3D" id="3.90.79.10">
    <property type="entry name" value="Nucleoside Triphosphate Pyrophosphohydrolase"/>
    <property type="match status" value="1"/>
</dbReference>
<keyword evidence="11" id="KW-0411">Iron-sulfur</keyword>
<gene>
    <name evidence="16" type="ORF">B8A44_06265</name>
</gene>
<dbReference type="EC" id="3.2.2.31" evidence="4 14"/>
<evidence type="ECO:0000256" key="4">
    <source>
        <dbReference type="ARBA" id="ARBA00012045"/>
    </source>
</evidence>
<proteinExistence type="inferred from homology"/>
<accession>A0A328KRY3</accession>
<dbReference type="FunFam" id="1.10.340.30:FF:000002">
    <property type="entry name" value="Adenine DNA glycosylase"/>
    <property type="match status" value="1"/>
</dbReference>